<accession>A0AAD2FP63</accession>
<dbReference type="AlphaFoldDB" id="A0AAD2FP63"/>
<keyword evidence="2" id="KW-1185">Reference proteome</keyword>
<proteinExistence type="predicted"/>
<sequence>MTSFETNSPFSYVQQGKGILHEIVFYLPGEDGADRERKAMVPLGKTKNLESFCTMFLSFTNLCKHWSLTGNTNAVGALKFALFEHHLGGNALHEWQIISNNAPSNSVA</sequence>
<gene>
    <name evidence="1" type="ORF">CYCCA115_LOCUS11448</name>
</gene>
<dbReference type="Proteomes" id="UP001295423">
    <property type="component" value="Unassembled WGS sequence"/>
</dbReference>
<dbReference type="EMBL" id="CAKOGP040001739">
    <property type="protein sequence ID" value="CAJ1948079.1"/>
    <property type="molecule type" value="Genomic_DNA"/>
</dbReference>
<evidence type="ECO:0000313" key="1">
    <source>
        <dbReference type="EMBL" id="CAJ1948079.1"/>
    </source>
</evidence>
<organism evidence="1 2">
    <name type="scientific">Cylindrotheca closterium</name>
    <dbReference type="NCBI Taxonomy" id="2856"/>
    <lineage>
        <taxon>Eukaryota</taxon>
        <taxon>Sar</taxon>
        <taxon>Stramenopiles</taxon>
        <taxon>Ochrophyta</taxon>
        <taxon>Bacillariophyta</taxon>
        <taxon>Bacillariophyceae</taxon>
        <taxon>Bacillariophycidae</taxon>
        <taxon>Bacillariales</taxon>
        <taxon>Bacillariaceae</taxon>
        <taxon>Cylindrotheca</taxon>
    </lineage>
</organism>
<reference evidence="1" key="1">
    <citation type="submission" date="2023-08" db="EMBL/GenBank/DDBJ databases">
        <authorList>
            <person name="Audoor S."/>
            <person name="Bilcke G."/>
        </authorList>
    </citation>
    <scope>NUCLEOTIDE SEQUENCE</scope>
</reference>
<name>A0AAD2FP63_9STRA</name>
<comment type="caution">
    <text evidence="1">The sequence shown here is derived from an EMBL/GenBank/DDBJ whole genome shotgun (WGS) entry which is preliminary data.</text>
</comment>
<protein>
    <submittedName>
        <fullName evidence="1">Uncharacterized protein</fullName>
    </submittedName>
</protein>
<evidence type="ECO:0000313" key="2">
    <source>
        <dbReference type="Proteomes" id="UP001295423"/>
    </source>
</evidence>